<keyword evidence="4 7" id="KW-0812">Transmembrane</keyword>
<keyword evidence="3" id="KW-1003">Cell membrane</keyword>
<comment type="caution">
    <text evidence="8">The sequence shown here is derived from an EMBL/GenBank/DDBJ whole genome shotgun (WGS) entry which is preliminary data.</text>
</comment>
<evidence type="ECO:0000256" key="4">
    <source>
        <dbReference type="ARBA" id="ARBA00022692"/>
    </source>
</evidence>
<dbReference type="NCBIfam" id="NF008228">
    <property type="entry name" value="PRK10995.1"/>
    <property type="match status" value="1"/>
</dbReference>
<gene>
    <name evidence="8" type="ORF">ESB00_02605</name>
</gene>
<organism evidence="8 9">
    <name type="scientific">Oleiharenicola lentus</name>
    <dbReference type="NCBI Taxonomy" id="2508720"/>
    <lineage>
        <taxon>Bacteria</taxon>
        <taxon>Pseudomonadati</taxon>
        <taxon>Verrucomicrobiota</taxon>
        <taxon>Opitutia</taxon>
        <taxon>Opitutales</taxon>
        <taxon>Opitutaceae</taxon>
        <taxon>Oleiharenicola</taxon>
    </lineage>
</organism>
<evidence type="ECO:0000256" key="5">
    <source>
        <dbReference type="ARBA" id="ARBA00022989"/>
    </source>
</evidence>
<keyword evidence="9" id="KW-1185">Reference proteome</keyword>
<dbReference type="PANTHER" id="PTHR33508:SF1">
    <property type="entry name" value="UPF0056 MEMBRANE PROTEIN YHCE"/>
    <property type="match status" value="1"/>
</dbReference>
<dbReference type="NCBIfam" id="TIGR00427">
    <property type="entry name" value="NAAT family transporter"/>
    <property type="match status" value="1"/>
</dbReference>
<dbReference type="Pfam" id="PF01914">
    <property type="entry name" value="MarC"/>
    <property type="match status" value="1"/>
</dbReference>
<feature type="transmembrane region" description="Helical" evidence="7">
    <location>
        <begin position="189"/>
        <end position="210"/>
    </location>
</feature>
<evidence type="ECO:0000256" key="2">
    <source>
        <dbReference type="ARBA" id="ARBA00009784"/>
    </source>
</evidence>
<evidence type="ECO:0000256" key="7">
    <source>
        <dbReference type="RuleBase" id="RU362048"/>
    </source>
</evidence>
<dbReference type="RefSeq" id="WP_129046171.1">
    <property type="nucleotide sequence ID" value="NZ_SDHX01000001.1"/>
</dbReference>
<comment type="subcellular location">
    <subcellularLocation>
        <location evidence="1 7">Cell membrane</location>
        <topology evidence="1 7">Multi-pass membrane protein</topology>
    </subcellularLocation>
</comment>
<feature type="transmembrane region" description="Helical" evidence="7">
    <location>
        <begin position="6"/>
        <end position="26"/>
    </location>
</feature>
<feature type="transmembrane region" description="Helical" evidence="7">
    <location>
        <begin position="150"/>
        <end position="168"/>
    </location>
</feature>
<protein>
    <recommendedName>
        <fullName evidence="7">UPF0056 membrane protein</fullName>
    </recommendedName>
</protein>
<reference evidence="8 9" key="1">
    <citation type="submission" date="2019-01" db="EMBL/GenBank/DDBJ databases">
        <title>Lacunisphaera sp. strain TWA-58.</title>
        <authorList>
            <person name="Chen W.-M."/>
        </authorList>
    </citation>
    <scope>NUCLEOTIDE SEQUENCE [LARGE SCALE GENOMIC DNA]</scope>
    <source>
        <strain evidence="8 9">TWA-58</strain>
    </source>
</reference>
<dbReference type="Proteomes" id="UP000290218">
    <property type="component" value="Unassembled WGS sequence"/>
</dbReference>
<evidence type="ECO:0000313" key="8">
    <source>
        <dbReference type="EMBL" id="RXK54808.1"/>
    </source>
</evidence>
<comment type="similarity">
    <text evidence="2 7">Belongs to the UPF0056 (MarC) family.</text>
</comment>
<proteinExistence type="inferred from homology"/>
<dbReference type="InterPro" id="IPR002771">
    <property type="entry name" value="Multi_antbiot-R_MarC"/>
</dbReference>
<evidence type="ECO:0000256" key="3">
    <source>
        <dbReference type="ARBA" id="ARBA00022475"/>
    </source>
</evidence>
<sequence length="225" mass="23795">MSDLLHLWGIYLGTLIGLLPIINPLSAGPTFLAITEGDSEQRRREQALKGCLYMVAILVSFLIGGTFIMNFFGISIPGLRIAGGILVTRIGMDMLRAPRADASTEAEQREAARRKVDISFSPLAMPMLSGPGSIAVTLGFTSLATGWIDYAAIIAGIITVALLTYAVLRMSGGLVKFIGPVGVNAMTKIMGFLIMSIGVQFVVNGVLGIATDPALLQGIRRVLSG</sequence>
<evidence type="ECO:0000313" key="9">
    <source>
        <dbReference type="Proteomes" id="UP000290218"/>
    </source>
</evidence>
<name>A0A4Q1C7J7_9BACT</name>
<dbReference type="OrthoDB" id="21094at2"/>
<accession>A0A4Q1C7J7</accession>
<keyword evidence="5 7" id="KW-1133">Transmembrane helix</keyword>
<feature type="transmembrane region" description="Helical" evidence="7">
    <location>
        <begin position="47"/>
        <end position="68"/>
    </location>
</feature>
<dbReference type="PANTHER" id="PTHR33508">
    <property type="entry name" value="UPF0056 MEMBRANE PROTEIN YHCE"/>
    <property type="match status" value="1"/>
</dbReference>
<evidence type="ECO:0000256" key="6">
    <source>
        <dbReference type="ARBA" id="ARBA00023136"/>
    </source>
</evidence>
<keyword evidence="6 7" id="KW-0472">Membrane</keyword>
<dbReference type="GO" id="GO:0005886">
    <property type="term" value="C:plasma membrane"/>
    <property type="evidence" value="ECO:0007669"/>
    <property type="project" value="UniProtKB-SubCell"/>
</dbReference>
<comment type="caution">
    <text evidence="7">Lacks conserved residue(s) required for the propagation of feature annotation.</text>
</comment>
<evidence type="ECO:0000256" key="1">
    <source>
        <dbReference type="ARBA" id="ARBA00004651"/>
    </source>
</evidence>
<dbReference type="AlphaFoldDB" id="A0A4Q1C7J7"/>
<dbReference type="EMBL" id="SDHX01000001">
    <property type="protein sequence ID" value="RXK54808.1"/>
    <property type="molecule type" value="Genomic_DNA"/>
</dbReference>